<evidence type="ECO:0000256" key="3">
    <source>
        <dbReference type="ARBA" id="ARBA00022692"/>
    </source>
</evidence>
<dbReference type="InterPro" id="IPR025846">
    <property type="entry name" value="TBL_N"/>
</dbReference>
<dbReference type="GO" id="GO:0016020">
    <property type="term" value="C:membrane"/>
    <property type="evidence" value="ECO:0007669"/>
    <property type="project" value="UniProtKB-SubCell"/>
</dbReference>
<evidence type="ECO:0000256" key="6">
    <source>
        <dbReference type="ARBA" id="ARBA00023136"/>
    </source>
</evidence>
<dbReference type="PANTHER" id="PTHR32285">
    <property type="entry name" value="PROTEIN TRICHOME BIREFRINGENCE-LIKE 9-RELATED"/>
    <property type="match status" value="1"/>
</dbReference>
<evidence type="ECO:0000256" key="5">
    <source>
        <dbReference type="ARBA" id="ARBA00022989"/>
    </source>
</evidence>
<dbReference type="Pfam" id="PF13839">
    <property type="entry name" value="PC-Esterase"/>
    <property type="match status" value="1"/>
</dbReference>
<comment type="subcellular location">
    <subcellularLocation>
        <location evidence="1">Membrane</location>
        <topology evidence="1">Single-pass membrane protein</topology>
    </subcellularLocation>
</comment>
<evidence type="ECO:0000313" key="9">
    <source>
        <dbReference type="EMBL" id="KAK4576896.1"/>
    </source>
</evidence>
<keyword evidence="3" id="KW-0812">Transmembrane</keyword>
<dbReference type="InterPro" id="IPR026057">
    <property type="entry name" value="TBL_C"/>
</dbReference>
<organism evidence="9 10">
    <name type="scientific">Quercus rubra</name>
    <name type="common">Northern red oak</name>
    <name type="synonym">Quercus borealis</name>
    <dbReference type="NCBI Taxonomy" id="3512"/>
    <lineage>
        <taxon>Eukaryota</taxon>
        <taxon>Viridiplantae</taxon>
        <taxon>Streptophyta</taxon>
        <taxon>Embryophyta</taxon>
        <taxon>Tracheophyta</taxon>
        <taxon>Spermatophyta</taxon>
        <taxon>Magnoliopsida</taxon>
        <taxon>eudicotyledons</taxon>
        <taxon>Gunneridae</taxon>
        <taxon>Pentapetalae</taxon>
        <taxon>rosids</taxon>
        <taxon>fabids</taxon>
        <taxon>Fagales</taxon>
        <taxon>Fagaceae</taxon>
        <taxon>Quercus</taxon>
    </lineage>
</organism>
<dbReference type="AlphaFoldDB" id="A0AAN7EQB7"/>
<dbReference type="Pfam" id="PF14416">
    <property type="entry name" value="PMR5N"/>
    <property type="match status" value="1"/>
</dbReference>
<reference evidence="9 10" key="1">
    <citation type="journal article" date="2023" name="G3 (Bethesda)">
        <title>A haplotype-resolved chromosome-scale genome for Quercus rubra L. provides insights into the genetics of adaptive traits for red oak species.</title>
        <authorList>
            <person name="Kapoor B."/>
            <person name="Jenkins J."/>
            <person name="Schmutz J."/>
            <person name="Zhebentyayeva T."/>
            <person name="Kuelheim C."/>
            <person name="Coggeshall M."/>
            <person name="Heim C."/>
            <person name="Lasky J.R."/>
            <person name="Leites L."/>
            <person name="Islam-Faridi N."/>
            <person name="Romero-Severson J."/>
            <person name="DeLeo V.L."/>
            <person name="Lucas S.M."/>
            <person name="Lazic D."/>
            <person name="Gailing O."/>
            <person name="Carlson J."/>
            <person name="Staton M."/>
        </authorList>
    </citation>
    <scope>NUCLEOTIDE SEQUENCE [LARGE SCALE GENOMIC DNA]</scope>
    <source>
        <strain evidence="9">Pseudo-F2</strain>
    </source>
</reference>
<proteinExistence type="inferred from homology"/>
<evidence type="ECO:0000256" key="1">
    <source>
        <dbReference type="ARBA" id="ARBA00004167"/>
    </source>
</evidence>
<protein>
    <recommendedName>
        <fullName evidence="11">Trichome birefringence-like N-terminal domain-containing protein</fullName>
    </recommendedName>
</protein>
<name>A0AAN7EQB7_QUERU</name>
<dbReference type="Proteomes" id="UP001324115">
    <property type="component" value="Unassembled WGS sequence"/>
</dbReference>
<evidence type="ECO:0000313" key="10">
    <source>
        <dbReference type="Proteomes" id="UP001324115"/>
    </source>
</evidence>
<feature type="domain" description="Trichome birefringence-like N-terminal" evidence="8">
    <location>
        <begin position="44"/>
        <end position="96"/>
    </location>
</feature>
<gene>
    <name evidence="9" type="ORF">RGQ29_027433</name>
</gene>
<keyword evidence="6" id="KW-0472">Membrane</keyword>
<dbReference type="PANTHER" id="PTHR32285:SF30">
    <property type="entry name" value="PROTEIN TRICHOME BIREFRINGENCE-LIKE 42"/>
    <property type="match status" value="1"/>
</dbReference>
<evidence type="ECO:0000259" key="7">
    <source>
        <dbReference type="Pfam" id="PF13839"/>
    </source>
</evidence>
<feature type="domain" description="Trichome birefringence-like C-terminal" evidence="7">
    <location>
        <begin position="97"/>
        <end position="362"/>
    </location>
</feature>
<dbReference type="EMBL" id="JAXUIC010000008">
    <property type="protein sequence ID" value="KAK4576896.1"/>
    <property type="molecule type" value="Genomic_DNA"/>
</dbReference>
<dbReference type="GO" id="GO:0005794">
    <property type="term" value="C:Golgi apparatus"/>
    <property type="evidence" value="ECO:0007669"/>
    <property type="project" value="TreeGrafter"/>
</dbReference>
<evidence type="ECO:0000259" key="8">
    <source>
        <dbReference type="Pfam" id="PF14416"/>
    </source>
</evidence>
<accession>A0AAN7EQB7</accession>
<evidence type="ECO:0000256" key="2">
    <source>
        <dbReference type="ARBA" id="ARBA00007727"/>
    </source>
</evidence>
<dbReference type="InterPro" id="IPR029962">
    <property type="entry name" value="TBL"/>
</dbReference>
<comment type="caution">
    <text evidence="9">The sequence shown here is derived from an EMBL/GenBank/DDBJ whole genome shotgun (WGS) entry which is preliminary data.</text>
</comment>
<dbReference type="GO" id="GO:0016413">
    <property type="term" value="F:O-acetyltransferase activity"/>
    <property type="evidence" value="ECO:0007669"/>
    <property type="project" value="InterPro"/>
</dbReference>
<sequence>MAMWFGLLGHGVAFFYVVAFLHYQVHGDHSYHASQDGETKQSNGCDYFQGSWAIDNSYPLYDPLSCPFIKQGFNCLNNGRPDHDYLKYRWKPDGCDLPRFNGQELLETYRGKKIEFVGDSLSYNMWQSLTCMLHAANPNSKSNYSLDQTGDLFTFSFPEYGVSVMFLKNEFLVDVVNETIGRVLKLDSISNGEQWKGVDALVFNTYHWWTHTGSLQTWDFFQIGNKVVKKMDRMEAYKIGLTTWAKWVDSNIDPSKTTVFFQGVSATHFDGKEWNEPNAKACLGQTQPVPGSVYPGPSLPGESIVKSVLSTMEKPVNLLDITLLTQLRKDGHPSIYAGKKSSDCSHWCLAGVPDAWNEILSAIVLQK</sequence>
<keyword evidence="5" id="KW-1133">Transmembrane helix</keyword>
<keyword evidence="10" id="KW-1185">Reference proteome</keyword>
<comment type="similarity">
    <text evidence="2">Belongs to the PC-esterase family. TBL subfamily.</text>
</comment>
<evidence type="ECO:0008006" key="11">
    <source>
        <dbReference type="Google" id="ProtNLM"/>
    </source>
</evidence>
<evidence type="ECO:0000256" key="4">
    <source>
        <dbReference type="ARBA" id="ARBA00022968"/>
    </source>
</evidence>
<keyword evidence="4" id="KW-0735">Signal-anchor</keyword>